<feature type="region of interest" description="Disordered" evidence="4">
    <location>
        <begin position="355"/>
        <end position="394"/>
    </location>
</feature>
<dbReference type="InterPro" id="IPR019775">
    <property type="entry name" value="WD40_repeat_CS"/>
</dbReference>
<feature type="repeat" description="WD" evidence="3">
    <location>
        <begin position="273"/>
        <end position="314"/>
    </location>
</feature>
<comment type="caution">
    <text evidence="5">The sequence shown here is derived from an EMBL/GenBank/DDBJ whole genome shotgun (WGS) entry which is preliminary data.</text>
</comment>
<protein>
    <submittedName>
        <fullName evidence="5">WD domain-containing protein</fullName>
    </submittedName>
</protein>
<dbReference type="PANTHER" id="PTHR19848">
    <property type="entry name" value="WD40 REPEAT PROTEIN"/>
    <property type="match status" value="1"/>
</dbReference>
<evidence type="ECO:0000256" key="1">
    <source>
        <dbReference type="ARBA" id="ARBA00022574"/>
    </source>
</evidence>
<reference evidence="6" key="1">
    <citation type="submission" date="2018-05" db="EMBL/GenBank/DDBJ databases">
        <title>Draft genome sequence of Stemphylium lycopersici strain CIDEFI 213.</title>
        <authorList>
            <person name="Medina R."/>
            <person name="Franco M.E.E."/>
            <person name="Lucentini C.G."/>
            <person name="Saparrat M.C.N."/>
            <person name="Balatti P.A."/>
        </authorList>
    </citation>
    <scope>NUCLEOTIDE SEQUENCE [LARGE SCALE GENOMIC DNA]</scope>
    <source>
        <strain evidence="6">CIDEFI 213</strain>
    </source>
</reference>
<feature type="compositionally biased region" description="Acidic residues" evidence="4">
    <location>
        <begin position="380"/>
        <end position="394"/>
    </location>
</feature>
<organism evidence="5 6">
    <name type="scientific">Stemphylium lycopersici</name>
    <name type="common">Tomato gray leaf spot disease fungus</name>
    <name type="synonym">Thyrospora lycopersici</name>
    <dbReference type="NCBI Taxonomy" id="183478"/>
    <lineage>
        <taxon>Eukaryota</taxon>
        <taxon>Fungi</taxon>
        <taxon>Dikarya</taxon>
        <taxon>Ascomycota</taxon>
        <taxon>Pezizomycotina</taxon>
        <taxon>Dothideomycetes</taxon>
        <taxon>Pleosporomycetidae</taxon>
        <taxon>Pleosporales</taxon>
        <taxon>Pleosporineae</taxon>
        <taxon>Pleosporaceae</taxon>
        <taxon>Stemphylium</taxon>
    </lineage>
</organism>
<evidence type="ECO:0000256" key="4">
    <source>
        <dbReference type="SAM" id="MobiDB-lite"/>
    </source>
</evidence>
<dbReference type="SMART" id="SM00320">
    <property type="entry name" value="WD40"/>
    <property type="match status" value="6"/>
</dbReference>
<keyword evidence="6" id="KW-1185">Reference proteome</keyword>
<name>A0A364MZI1_STELY</name>
<accession>A0A364MZI1</accession>
<dbReference type="InterPro" id="IPR001680">
    <property type="entry name" value="WD40_rpt"/>
</dbReference>
<evidence type="ECO:0000313" key="6">
    <source>
        <dbReference type="Proteomes" id="UP000249619"/>
    </source>
</evidence>
<dbReference type="PROSITE" id="PS00678">
    <property type="entry name" value="WD_REPEATS_1"/>
    <property type="match status" value="1"/>
</dbReference>
<evidence type="ECO:0000256" key="3">
    <source>
        <dbReference type="PROSITE-ProRule" id="PRU00221"/>
    </source>
</evidence>
<feature type="repeat" description="WD" evidence="3">
    <location>
        <begin position="135"/>
        <end position="178"/>
    </location>
</feature>
<keyword evidence="2" id="KW-0677">Repeat</keyword>
<feature type="region of interest" description="Disordered" evidence="4">
    <location>
        <begin position="1"/>
        <end position="35"/>
    </location>
</feature>
<proteinExistence type="predicted"/>
<feature type="compositionally biased region" description="Basic and acidic residues" evidence="4">
    <location>
        <begin position="361"/>
        <end position="376"/>
    </location>
</feature>
<dbReference type="PROSITE" id="PS50082">
    <property type="entry name" value="WD_REPEATS_2"/>
    <property type="match status" value="2"/>
</dbReference>
<feature type="compositionally biased region" description="Polar residues" evidence="4">
    <location>
        <begin position="1"/>
        <end position="18"/>
    </location>
</feature>
<dbReference type="Pfam" id="PF00400">
    <property type="entry name" value="WD40"/>
    <property type="match status" value="5"/>
</dbReference>
<dbReference type="InterPro" id="IPR036322">
    <property type="entry name" value="WD40_repeat_dom_sf"/>
</dbReference>
<dbReference type="OrthoDB" id="6262491at2759"/>
<evidence type="ECO:0000256" key="2">
    <source>
        <dbReference type="ARBA" id="ARBA00022737"/>
    </source>
</evidence>
<dbReference type="Gene3D" id="2.130.10.10">
    <property type="entry name" value="YVTN repeat-like/Quinoprotein amine dehydrogenase"/>
    <property type="match status" value="2"/>
</dbReference>
<sequence length="394" mass="43233">MSRSNDPGHYFQTTSSLEESARKASKSKNTKGNPTKLPSKILALVADPHNEEHVYVAEAAGSVKHINIEVGQTSAPKLKLHVVVPTSKVAAAFTGPVAPLTSIAVSAKSGTLFASCWDKSIWSWSLASRKPSTRFQGHSDFVKAIITFTLHGKEVLVSASQDASIIVWDVATGTKLHTLKGHTRGILALALDPMDYEPGNDTATVFSAGSDREIRRWKISLSSASEMQPSPIIAHETSIDALHFDSDGDLWTASADKTAKCLSRGRDWDEDSKFEHPDFVRDVAIDEHGGWVITACRDEEVRVWEKASGKLHHTFTGHFEEVTGLLLMGQRIISVGIDATVRQWSLKPQELAKAIQEAEDERLGQEKDKEPERKEGMMTAEEEAELAELLEDSD</sequence>
<dbReference type="PANTHER" id="PTHR19848:SF8">
    <property type="entry name" value="F-BOX AND WD REPEAT DOMAIN CONTAINING 7"/>
    <property type="match status" value="1"/>
</dbReference>
<dbReference type="Proteomes" id="UP000249619">
    <property type="component" value="Unassembled WGS sequence"/>
</dbReference>
<dbReference type="FunFam" id="2.130.10.10:FF:001196">
    <property type="entry name" value="WD repeat protein (AFU_orthologue AFUA_1G12380)"/>
    <property type="match status" value="1"/>
</dbReference>
<dbReference type="EMBL" id="QGDH01000094">
    <property type="protein sequence ID" value="RAR07830.1"/>
    <property type="molecule type" value="Genomic_DNA"/>
</dbReference>
<keyword evidence="1 3" id="KW-0853">WD repeat</keyword>
<evidence type="ECO:0000313" key="5">
    <source>
        <dbReference type="EMBL" id="RAR07830.1"/>
    </source>
</evidence>
<gene>
    <name evidence="5" type="ORF">DDE83_006248</name>
</gene>
<dbReference type="STRING" id="183478.A0A364MZI1"/>
<dbReference type="SUPFAM" id="SSF50978">
    <property type="entry name" value="WD40 repeat-like"/>
    <property type="match status" value="1"/>
</dbReference>
<dbReference type="AlphaFoldDB" id="A0A364MZI1"/>
<dbReference type="InterPro" id="IPR015943">
    <property type="entry name" value="WD40/YVTN_repeat-like_dom_sf"/>
</dbReference>